<reference evidence="2 3" key="1">
    <citation type="submission" date="2018-12" db="EMBL/GenBank/DDBJ databases">
        <authorList>
            <consortium name="Pathogen Informatics"/>
        </authorList>
    </citation>
    <scope>NUCLEOTIDE SEQUENCE [LARGE SCALE GENOMIC DNA]</scope>
    <source>
        <strain evidence="2 3">NCTC11636</strain>
    </source>
</reference>
<feature type="transmembrane region" description="Helical" evidence="1">
    <location>
        <begin position="89"/>
        <end position="111"/>
    </location>
</feature>
<keyword evidence="3" id="KW-1185">Reference proteome</keyword>
<dbReference type="KEGG" id="ahw:NCTC11636_01933"/>
<evidence type="ECO:0000256" key="1">
    <source>
        <dbReference type="SAM" id="Phobius"/>
    </source>
</evidence>
<feature type="transmembrane region" description="Helical" evidence="1">
    <location>
        <begin position="151"/>
        <end position="169"/>
    </location>
</feature>
<sequence>MLGYVLVVSVLAPVLDLPVVAYATVGSVCLVLGLSGVLWPTADSRRFLAALPVSRAQVVNAWWLGAGLWSTVCLGGLVVVSFLAGQPVWVALLGAAVETVAASLALPVFLGGLSLRRYLLWFGLLVVSVVPMALLSSVGPVRHWLVSDSPLRWALLAPAALVVVVSWWLSHRIYARQDH</sequence>
<feature type="transmembrane region" description="Helical" evidence="1">
    <location>
        <begin position="20"/>
        <end position="40"/>
    </location>
</feature>
<feature type="transmembrane region" description="Helical" evidence="1">
    <location>
        <begin position="61"/>
        <end position="83"/>
    </location>
</feature>
<accession>A0A3S4V5L3</accession>
<organism evidence="2 3">
    <name type="scientific">Actinomyces howellii</name>
    <dbReference type="NCBI Taxonomy" id="52771"/>
    <lineage>
        <taxon>Bacteria</taxon>
        <taxon>Bacillati</taxon>
        <taxon>Actinomycetota</taxon>
        <taxon>Actinomycetes</taxon>
        <taxon>Actinomycetales</taxon>
        <taxon>Actinomycetaceae</taxon>
        <taxon>Actinomyces</taxon>
    </lineage>
</organism>
<proteinExistence type="predicted"/>
<dbReference type="AlphaFoldDB" id="A0A3S4V5L3"/>
<dbReference type="EMBL" id="LR134350">
    <property type="protein sequence ID" value="VEG29210.1"/>
    <property type="molecule type" value="Genomic_DNA"/>
</dbReference>
<keyword evidence="1" id="KW-0812">Transmembrane</keyword>
<dbReference type="Proteomes" id="UP000266895">
    <property type="component" value="Chromosome"/>
</dbReference>
<keyword evidence="1" id="KW-0472">Membrane</keyword>
<evidence type="ECO:0000313" key="2">
    <source>
        <dbReference type="EMBL" id="VEG29210.1"/>
    </source>
</evidence>
<protein>
    <recommendedName>
        <fullName evidence="4">ABC-2 family transporter protein</fullName>
    </recommendedName>
</protein>
<evidence type="ECO:0000313" key="3">
    <source>
        <dbReference type="Proteomes" id="UP000266895"/>
    </source>
</evidence>
<gene>
    <name evidence="2" type="ORF">NCTC11636_01933</name>
</gene>
<name>A0A3S4V5L3_9ACTO</name>
<keyword evidence="1" id="KW-1133">Transmembrane helix</keyword>
<evidence type="ECO:0008006" key="4">
    <source>
        <dbReference type="Google" id="ProtNLM"/>
    </source>
</evidence>
<feature type="transmembrane region" description="Helical" evidence="1">
    <location>
        <begin position="118"/>
        <end position="139"/>
    </location>
</feature>